<reference evidence="5" key="1">
    <citation type="journal article" date="2007" name="Ann. Microbiol.">
        <title>Identification and in silico characterization of putative conjugative transfer genes on Geobacillus stearothermophilus plasmids.</title>
        <authorList>
            <person name="Stuknyte M."/>
            <person name="Guglielmetti S."/>
            <person name="Ricci G."/>
            <person name="Mora D."/>
            <person name="Kuisiene N."/>
            <person name="Parini C."/>
            <person name="Citavicius D."/>
        </authorList>
    </citation>
    <scope>NUCLEOTIDE SEQUENCE [LARGE SCALE GENOMIC DNA]</scope>
    <source>
        <strain evidence="5">18</strain>
        <plasmid evidence="5">pGS18</plasmid>
    </source>
</reference>
<evidence type="ECO:0000313" key="5">
    <source>
        <dbReference type="EMBL" id="CAP08234.1"/>
    </source>
</evidence>
<dbReference type="InterPro" id="IPR051052">
    <property type="entry name" value="Diverse_substrate_MTase"/>
</dbReference>
<keyword evidence="2 5" id="KW-0489">Methyltransferase</keyword>
<keyword evidence="3" id="KW-0808">Transferase</keyword>
<dbReference type="SUPFAM" id="SSF53335">
    <property type="entry name" value="S-adenosyl-L-methionine-dependent methyltransferases"/>
    <property type="match status" value="1"/>
</dbReference>
<evidence type="ECO:0000256" key="3">
    <source>
        <dbReference type="ARBA" id="ARBA00022679"/>
    </source>
</evidence>
<dbReference type="PANTHER" id="PTHR44942:SF4">
    <property type="entry name" value="METHYLTRANSFERASE TYPE 11 DOMAIN-CONTAINING PROTEIN"/>
    <property type="match status" value="1"/>
</dbReference>
<accession>A0A916P0A6</accession>
<protein>
    <submittedName>
        <fullName evidence="5">Methyltransferase</fullName>
    </submittedName>
</protein>
<gene>
    <name evidence="5" type="ORF">pGS18_ORF23</name>
</gene>
<sequence>MTKAKVDECPFPKYVPLSGEAFCENLEVKYTLYHDHIPQPTIGYKAKWSEINKDVPNILADERSCPAMMRREEIGITIRMPYTATFYRDGSIEIKEFYGKEDNTTYRYHPRQGKGIVLNRSSNEEKSFAEFPACLMTLPQPIDSQASLGLFVLGDIRLNTWIIDSGVFLLDVPKDYALIITPVAHKKDIPGVVLHQGVSESVPRIMGSLKIPVKIDFSQIPDNQDSVTIPRGEPLLSWILVKLPKVSISEIKVKQDININDNTYILLSPNGLSSELQTVNDHICELTRFNKDYDLSIKLSGFENKIFVFLKNNKYSYTRINELAKKLNLTREQTISSLNKLTKLGLVSILNHIDPLPAPEIKVESWMGKSRKDAWNEIYKTGRYYRTVITSPSEEIQSLFKLLKRDNTFSQINAVDIGCGIGAETYFMAQNGLITTGIDISEIAINLAENRYKHENMTFKCCNLQNTGVNSNSVDFVNDRGTFQHLFTDQEQLAWLKEIKRIIKPGGWLFLRGIYSENPFPHYISPTLRGTISGYILGLNKDRVTNILGNDFDIVYARKIPWINDNSKMDGYMVLARRKGNESKLSFITK</sequence>
<feature type="domain" description="Methyltransferase type 11" evidence="4">
    <location>
        <begin position="415"/>
        <end position="511"/>
    </location>
</feature>
<organism evidence="5">
    <name type="scientific">Geobacillus stearothermophilus</name>
    <name type="common">Bacillus stearothermophilus</name>
    <dbReference type="NCBI Taxonomy" id="1422"/>
    <lineage>
        <taxon>Bacteria</taxon>
        <taxon>Bacillati</taxon>
        <taxon>Bacillota</taxon>
        <taxon>Bacilli</taxon>
        <taxon>Bacillales</taxon>
        <taxon>Anoxybacillaceae</taxon>
        <taxon>Geobacillus</taxon>
    </lineage>
</organism>
<dbReference type="InterPro" id="IPR029063">
    <property type="entry name" value="SAM-dependent_MTases_sf"/>
</dbReference>
<reference evidence="5" key="2">
    <citation type="journal article" date="2008" name="Extremophiles">
        <title>Complete nucleotide sequence of pGS18, a 62.8-kb plasmid from Geobacillus stearothermophilus strain 18.</title>
        <authorList>
            <person name="Stuknyte M."/>
            <person name="Guglielmetti S."/>
            <person name="Mora D."/>
            <person name="Kuisiene N."/>
            <person name="Parini C."/>
            <person name="Citavicius D."/>
        </authorList>
    </citation>
    <scope>NUCLEOTIDE SEQUENCE [LARGE SCALE GENOMIC DNA]</scope>
    <source>
        <strain evidence="5">18</strain>
    </source>
</reference>
<dbReference type="Gene3D" id="3.40.50.150">
    <property type="entry name" value="Vaccinia Virus protein VP39"/>
    <property type="match status" value="1"/>
</dbReference>
<dbReference type="Pfam" id="PF08241">
    <property type="entry name" value="Methyltransf_11"/>
    <property type="match status" value="1"/>
</dbReference>
<geneLocation type="plasmid" evidence="5">
    <name>pGS18</name>
</geneLocation>
<dbReference type="AlphaFoldDB" id="A0A916P0A6"/>
<dbReference type="CDD" id="cd02440">
    <property type="entry name" value="AdoMet_MTases"/>
    <property type="match status" value="1"/>
</dbReference>
<dbReference type="RefSeq" id="WP_012301094.1">
    <property type="nucleotide sequence ID" value="NC_010420.1"/>
</dbReference>
<evidence type="ECO:0000259" key="4">
    <source>
        <dbReference type="Pfam" id="PF08241"/>
    </source>
</evidence>
<evidence type="ECO:0000256" key="1">
    <source>
        <dbReference type="ARBA" id="ARBA00008361"/>
    </source>
</evidence>
<proteinExistence type="inferred from homology"/>
<dbReference type="PANTHER" id="PTHR44942">
    <property type="entry name" value="METHYLTRANSF_11 DOMAIN-CONTAINING PROTEIN"/>
    <property type="match status" value="1"/>
</dbReference>
<keyword evidence="5" id="KW-0614">Plasmid</keyword>
<dbReference type="EMBL" id="AM886060">
    <property type="protein sequence ID" value="CAP08234.1"/>
    <property type="molecule type" value="Genomic_DNA"/>
</dbReference>
<dbReference type="InterPro" id="IPR013216">
    <property type="entry name" value="Methyltransf_11"/>
</dbReference>
<dbReference type="GO" id="GO:0032259">
    <property type="term" value="P:methylation"/>
    <property type="evidence" value="ECO:0007669"/>
    <property type="project" value="UniProtKB-KW"/>
</dbReference>
<name>A0A916P0A6_GEOSE</name>
<evidence type="ECO:0000256" key="2">
    <source>
        <dbReference type="ARBA" id="ARBA00022603"/>
    </source>
</evidence>
<dbReference type="GO" id="GO:0008757">
    <property type="term" value="F:S-adenosylmethionine-dependent methyltransferase activity"/>
    <property type="evidence" value="ECO:0007669"/>
    <property type="project" value="InterPro"/>
</dbReference>
<comment type="similarity">
    <text evidence="1">Belongs to the methyltransferase superfamily.</text>
</comment>